<evidence type="ECO:0000313" key="1">
    <source>
        <dbReference type="EMBL" id="KPI43509.1"/>
    </source>
</evidence>
<dbReference type="PANTHER" id="PTHR47784">
    <property type="entry name" value="STEROL UPTAKE CONTROL PROTEIN 2"/>
    <property type="match status" value="1"/>
</dbReference>
<dbReference type="EMBL" id="LFJN01000005">
    <property type="protein sequence ID" value="KPI43509.1"/>
    <property type="molecule type" value="Genomic_DNA"/>
</dbReference>
<reference evidence="1 2" key="1">
    <citation type="submission" date="2015-06" db="EMBL/GenBank/DDBJ databases">
        <title>Draft genome of the ant-associated black yeast Phialophora attae CBS 131958.</title>
        <authorList>
            <person name="Moreno L.F."/>
            <person name="Stielow B.J."/>
            <person name="de Hoog S."/>
            <person name="Vicente V.A."/>
            <person name="Weiss V.A."/>
            <person name="de Vries M."/>
            <person name="Cruz L.M."/>
            <person name="Souza E.M."/>
        </authorList>
    </citation>
    <scope>NUCLEOTIDE SEQUENCE [LARGE SCALE GENOMIC DNA]</scope>
    <source>
        <strain evidence="1 2">CBS 131958</strain>
    </source>
</reference>
<dbReference type="InterPro" id="IPR053157">
    <property type="entry name" value="Sterol_Uptake_Regulator"/>
</dbReference>
<sequence length="286" mass="32113">MSEWGFDLARQAPYLLHTLSAFAALHLQHFSHNKDPELDDLYDHHFHSGIEMYSQALSSEIEPENVDAMFAACMLFAFLAYTAPSRGPPRDTDAIAPASTDLVWLMSQCGFLTLKTTTQCHLSTSIWHDLFAESDSQGSQLKVPMDLTSTPSAWLNLCGIDATSTDANNPYYRALHMLLLIQHIDASKPANFSPFISFPGRMRSEFMELVQQRDKVALLLLAHWLAKMCEMGQWWCDAKVRSECWAICDYLGDHASYKGGCEGQQLLIEGLLRAPMRACGYPARLV</sequence>
<comment type="caution">
    <text evidence="1">The sequence shown here is derived from an EMBL/GenBank/DDBJ whole genome shotgun (WGS) entry which is preliminary data.</text>
</comment>
<keyword evidence="2" id="KW-1185">Reference proteome</keyword>
<gene>
    <name evidence="1" type="ORF">AB675_6740</name>
</gene>
<accession>A0A0N0NQB5</accession>
<name>A0A0N0NQB5_9EURO</name>
<dbReference type="RefSeq" id="XP_018003472.1">
    <property type="nucleotide sequence ID" value="XM_018147052.1"/>
</dbReference>
<dbReference type="GeneID" id="28738932"/>
<proteinExistence type="predicted"/>
<dbReference type="STRING" id="1664694.A0A0N0NQB5"/>
<dbReference type="OrthoDB" id="416217at2759"/>
<dbReference type="GO" id="GO:0001228">
    <property type="term" value="F:DNA-binding transcription activator activity, RNA polymerase II-specific"/>
    <property type="evidence" value="ECO:0007669"/>
    <property type="project" value="TreeGrafter"/>
</dbReference>
<dbReference type="AlphaFoldDB" id="A0A0N0NQB5"/>
<dbReference type="PANTHER" id="PTHR47784:SF9">
    <property type="entry name" value="ZN(II)2CYS6 TRANSCRIPTION FACTOR (EUROFUNG)"/>
    <property type="match status" value="1"/>
</dbReference>
<dbReference type="Proteomes" id="UP000038010">
    <property type="component" value="Unassembled WGS sequence"/>
</dbReference>
<evidence type="ECO:0008006" key="3">
    <source>
        <dbReference type="Google" id="ProtNLM"/>
    </source>
</evidence>
<protein>
    <recommendedName>
        <fullName evidence="3">Transcription factor domain-containing protein</fullName>
    </recommendedName>
</protein>
<dbReference type="VEuPathDB" id="FungiDB:AB675_6740"/>
<evidence type="ECO:0000313" key="2">
    <source>
        <dbReference type="Proteomes" id="UP000038010"/>
    </source>
</evidence>
<organism evidence="1 2">
    <name type="scientific">Cyphellophora attinorum</name>
    <dbReference type="NCBI Taxonomy" id="1664694"/>
    <lineage>
        <taxon>Eukaryota</taxon>
        <taxon>Fungi</taxon>
        <taxon>Dikarya</taxon>
        <taxon>Ascomycota</taxon>
        <taxon>Pezizomycotina</taxon>
        <taxon>Eurotiomycetes</taxon>
        <taxon>Chaetothyriomycetidae</taxon>
        <taxon>Chaetothyriales</taxon>
        <taxon>Cyphellophoraceae</taxon>
        <taxon>Cyphellophora</taxon>
    </lineage>
</organism>